<organism evidence="2">
    <name type="scientific">Skeletonema marinoi</name>
    <dbReference type="NCBI Taxonomy" id="267567"/>
    <lineage>
        <taxon>Eukaryota</taxon>
        <taxon>Sar</taxon>
        <taxon>Stramenopiles</taxon>
        <taxon>Ochrophyta</taxon>
        <taxon>Bacillariophyta</taxon>
        <taxon>Coscinodiscophyceae</taxon>
        <taxon>Thalassiosirophycidae</taxon>
        <taxon>Thalassiosirales</taxon>
        <taxon>Skeletonemataceae</taxon>
        <taxon>Skeletonema</taxon>
        <taxon>Skeletonema marinoi-dohrnii complex</taxon>
    </lineage>
</organism>
<feature type="domain" description="WRKY19-like zinc finger" evidence="1">
    <location>
        <begin position="792"/>
        <end position="815"/>
    </location>
</feature>
<name>A0A7S0TI75_9STRA</name>
<evidence type="ECO:0000259" key="1">
    <source>
        <dbReference type="Pfam" id="PF24906"/>
    </source>
</evidence>
<reference evidence="2" key="1">
    <citation type="submission" date="2021-01" db="EMBL/GenBank/DDBJ databases">
        <authorList>
            <person name="Corre E."/>
            <person name="Pelletier E."/>
            <person name="Niang G."/>
            <person name="Scheremetjew M."/>
            <person name="Finn R."/>
            <person name="Kale V."/>
            <person name="Holt S."/>
            <person name="Cochrane G."/>
            <person name="Meng A."/>
            <person name="Brown T."/>
            <person name="Cohen L."/>
        </authorList>
    </citation>
    <scope>NUCLEOTIDE SEQUENCE</scope>
    <source>
        <strain evidence="2">SM1012Hels-07</strain>
    </source>
</reference>
<evidence type="ECO:0000313" key="2">
    <source>
        <dbReference type="EMBL" id="CAD8733172.1"/>
    </source>
</evidence>
<dbReference type="Pfam" id="PF24906">
    <property type="entry name" value="Zf_WRKY19"/>
    <property type="match status" value="4"/>
</dbReference>
<dbReference type="InterPro" id="IPR056866">
    <property type="entry name" value="Znf_WRKY19"/>
</dbReference>
<dbReference type="PANTHER" id="PTHR31827:SF1">
    <property type="entry name" value="EMB|CAB89363.1"/>
    <property type="match status" value="1"/>
</dbReference>
<dbReference type="AlphaFoldDB" id="A0A7S0TI75"/>
<accession>A0A7S0TI75</accession>
<gene>
    <name evidence="2" type="ORF">SMAR0319_LOCUS321</name>
</gene>
<feature type="domain" description="WRKY19-like zinc finger" evidence="1">
    <location>
        <begin position="816"/>
        <end position="840"/>
    </location>
</feature>
<sequence length="925" mass="100227">MMQHMQMQQQQMAAMVQYQQQQQQQQQQMIVKRSGSFSMEDEEHVLSPRIVEAVTHSTQVVWANCQKTEGLLGRSDMKLQTAIGMPVGVDESGNVWVVVMFSPKNVASTSDAIEYLQYISRSAASTSIPCLLPVVGEPAQSARGSIGNNNNNNNNMITRGEEDGEEQTQCHSLISIKPQFKRPDTTRDLGDGVTAKFVSFNLNDDVEDEMNKSGHVITTRRPSLNNALKDAPKDDFGIPMLPAPAQLNGRGASQQILDAIDNAITDAFDDASYGVWSTIMNSAGGDTVQTSVETIAAKMYLIQERLEEFANAFLGMSVFDIADAWTVSSYSSDGIAHSPVMKCLFTAAATESNVEINDFRKFSANSFIVPGDGAVGKAYSTGYPVWSSVKDLIYDTGRTKAFQNCSIETAFAVPIFSAGDASPSCILCCYSLLPADSVPFVLNFVQKAVRLLWDGLDKIVNPHESVGKELWKDVAPADLGEMAADLEMQKAFIGKKRPRSDSMLEQFNQDDDRQRNFHSNEEQYVNVPMNTPPLQGLSPAPLFPTTVQEMSQNAQQFVYLDGDNNGHWAVQQAVRSVGDMNLWTDNNGESASSLGGSFAAGSVQQHQNQQYHPEHQMTFVDYANQNGAGQVVDKSQSSAVDPTPVNNTYPGHVDDPETIHATLLEINAMAQHYHPSTARTNVGIQHQAEPLQFASIDQMHVVPLSQSEGSVILTGPQHNMFCTTVAQPVPVASMDLSANINQAVCRIEGCNDLAVSKRPYCGQHCGNRQCEREGCSKCAQGATRFCIAHGGGRRCTFPGCDKGARDKFFCAAHGGGKRCKMEGCTKSAVGGSHFCTGHGGGKRCQVPGCDKSAQSSTKFCVKHGGGKKCQQEGCEKVARGKTMFCAAHGGGVRCKLEGCNRVAIGKAQLCRAHGGGANSHFHSVM</sequence>
<dbReference type="EMBL" id="HBFJ01000425">
    <property type="protein sequence ID" value="CAD8733172.1"/>
    <property type="molecule type" value="Transcribed_RNA"/>
</dbReference>
<protein>
    <recommendedName>
        <fullName evidence="1">WRKY19-like zinc finger domain-containing protein</fullName>
    </recommendedName>
</protein>
<dbReference type="PANTHER" id="PTHR31827">
    <property type="entry name" value="EMB|CAB89363.1"/>
    <property type="match status" value="1"/>
</dbReference>
<proteinExistence type="predicted"/>
<feature type="domain" description="WRKY19-like zinc finger" evidence="1">
    <location>
        <begin position="841"/>
        <end position="865"/>
    </location>
</feature>
<feature type="domain" description="WRKY19-like zinc finger" evidence="1">
    <location>
        <begin position="866"/>
        <end position="890"/>
    </location>
</feature>